<keyword evidence="2" id="KW-0677">Repeat</keyword>
<sequence length="971" mass="112187">MDEKRFSYLFSTSEPLLSQNAIGRISVPKAPLQKDDTVIENDDTDLLSHSDMSWETMEDRYMLFEIASNDSISTTSKSSSNSNLSFSLLDQISLSIDQKIIQCATENNWSSYALDISLWDDGRAPVMKLRNLKETSFDDIEFCGYLTDRLIGVGKSFLTKSPENSLYILSKCIMRNMSLSNITMLSYHRYLQYIDLAYNYITNLSPLGGVPYLMYLNVAHNRMNTILNFSPPWYLTYVNLSYNYISKMYDISDFWSIVHLDLSHNAIETITGLQNLKYLKYLNLSYNLIEYIENLDRLNIQELNLEGNCILSYKSAIPGYGISTLSDLRKLYLGYNKLSTLEFFKDAYSLRVIDLKFNRINDLLELLNLTGLIQEVDFRGNSCTKWPNYKAVLLFSIPSIQIIDGVNVSTSEKIAAVALFAPPVNLTAARTITKLTLLEQLNIPKIDLHVTPYDEVSPPIIILTGPSAVRKLSLALHATQTLSKKVQYCQWYTTKSSEDESENQFYIFVDREEFNDMSRHGEFLAIQERLGYSYGFHHNQITSLKLRNKIGITQTDLHATIQMLNRYSNSRAVLVLPKNEEIHREWIQERFYVYTCTKDSKENLLSEESSAIPIGSDINFIKEILNDIIRDLKLLPKIPLATETDDKTTHNTLGNVTIFDDEAVQGTTEMKDKTSNYIKFQEQDTNSHFDDKGLRVLSLSSTRGMQDLDGHFFLYRDRLLKFSEFSKLTSFPRTSGFPESVGISENAWNFRKIQEPEIRYFRELDPIRCVSVSFQLSGFIHFLVILDEHSNVIVEDEQLRRKRHQAKLLQRRNTLIRGIVPLFTDELSESSEELLTRRSPEMEKPEDMKDFYTDLILKSRKMYLDQHVNKPGFFSLVLLSDDYFKAFNKLINFIYELYTNYSFQEPTFLAELNHFSKIAIPAMVDPIIDEIKQSLSTPILQRRTLLRMYGVTSWKDLMPSQIVEDLTDVAD</sequence>
<feature type="domain" description="Guanylate kinase-like" evidence="3">
    <location>
        <begin position="458"/>
        <end position="643"/>
    </location>
</feature>
<name>A0A6P8MFA7_9HYME</name>
<dbReference type="PANTHER" id="PTHR15454:SF68">
    <property type="entry name" value="PH DOMAIN-CONTAINING PROTEIN"/>
    <property type="match status" value="1"/>
</dbReference>
<dbReference type="InterPro" id="IPR008144">
    <property type="entry name" value="Guanylate_kin-like_dom"/>
</dbReference>
<dbReference type="Gene3D" id="3.40.50.300">
    <property type="entry name" value="P-loop containing nucleotide triphosphate hydrolases"/>
    <property type="match status" value="1"/>
</dbReference>
<dbReference type="AlphaFoldDB" id="A0A6P8MFA7"/>
<reference evidence="5" key="1">
    <citation type="submission" date="2025-08" db="UniProtKB">
        <authorList>
            <consortium name="RefSeq"/>
        </authorList>
    </citation>
    <scope>IDENTIFICATION</scope>
    <source>
        <tissue evidence="5">Muscle</tissue>
    </source>
</reference>
<gene>
    <name evidence="5" type="primary">LOC117205752</name>
</gene>
<dbReference type="Gene3D" id="3.80.10.10">
    <property type="entry name" value="Ribonuclease Inhibitor"/>
    <property type="match status" value="2"/>
</dbReference>
<dbReference type="Pfam" id="PF00625">
    <property type="entry name" value="Guanylate_kin"/>
    <property type="match status" value="1"/>
</dbReference>
<proteinExistence type="predicted"/>
<evidence type="ECO:0000313" key="4">
    <source>
        <dbReference type="Proteomes" id="UP000515164"/>
    </source>
</evidence>
<dbReference type="GeneID" id="117205752"/>
<evidence type="ECO:0000313" key="5">
    <source>
        <dbReference type="RefSeq" id="XP_033300352.1"/>
    </source>
</evidence>
<dbReference type="InterPro" id="IPR027417">
    <property type="entry name" value="P-loop_NTPase"/>
</dbReference>
<organism evidence="4 5">
    <name type="scientific">Bombus bifarius</name>
    <dbReference type="NCBI Taxonomy" id="103933"/>
    <lineage>
        <taxon>Eukaryota</taxon>
        <taxon>Metazoa</taxon>
        <taxon>Ecdysozoa</taxon>
        <taxon>Arthropoda</taxon>
        <taxon>Hexapoda</taxon>
        <taxon>Insecta</taxon>
        <taxon>Pterygota</taxon>
        <taxon>Neoptera</taxon>
        <taxon>Endopterygota</taxon>
        <taxon>Hymenoptera</taxon>
        <taxon>Apocrita</taxon>
        <taxon>Aculeata</taxon>
        <taxon>Apoidea</taxon>
        <taxon>Anthophila</taxon>
        <taxon>Apidae</taxon>
        <taxon>Bombus</taxon>
        <taxon>Pyrobombus</taxon>
    </lineage>
</organism>
<dbReference type="SUPFAM" id="SSF52058">
    <property type="entry name" value="L domain-like"/>
    <property type="match status" value="1"/>
</dbReference>
<dbReference type="InterPro" id="IPR008145">
    <property type="entry name" value="GK/Ca_channel_bsu"/>
</dbReference>
<keyword evidence="4" id="KW-1185">Reference proteome</keyword>
<dbReference type="SMART" id="SM00365">
    <property type="entry name" value="LRR_SD22"/>
    <property type="match status" value="4"/>
</dbReference>
<evidence type="ECO:0000256" key="2">
    <source>
        <dbReference type="ARBA" id="ARBA00022737"/>
    </source>
</evidence>
<dbReference type="PROSITE" id="PS50052">
    <property type="entry name" value="GUANYLATE_KINASE_2"/>
    <property type="match status" value="1"/>
</dbReference>
<dbReference type="PROSITE" id="PS51450">
    <property type="entry name" value="LRR"/>
    <property type="match status" value="4"/>
</dbReference>
<accession>A0A6P8MFA7</accession>
<dbReference type="InterPro" id="IPR032675">
    <property type="entry name" value="LRR_dom_sf"/>
</dbReference>
<dbReference type="GO" id="GO:0005737">
    <property type="term" value="C:cytoplasm"/>
    <property type="evidence" value="ECO:0007669"/>
    <property type="project" value="TreeGrafter"/>
</dbReference>
<dbReference type="Proteomes" id="UP000515164">
    <property type="component" value="Unplaced"/>
</dbReference>
<evidence type="ECO:0000256" key="1">
    <source>
        <dbReference type="ARBA" id="ARBA00022614"/>
    </source>
</evidence>
<dbReference type="SUPFAM" id="SSF52540">
    <property type="entry name" value="P-loop containing nucleoside triphosphate hydrolases"/>
    <property type="match status" value="1"/>
</dbReference>
<dbReference type="RefSeq" id="XP_033300352.1">
    <property type="nucleotide sequence ID" value="XM_033444461.1"/>
</dbReference>
<dbReference type="KEGG" id="bbif:117205752"/>
<keyword evidence="1" id="KW-0433">Leucine-rich repeat</keyword>
<protein>
    <submittedName>
        <fullName evidence="5">Leucine-rich repeat and guanylate kinase domain-containing protein-like</fullName>
    </submittedName>
</protein>
<dbReference type="InterPro" id="IPR001611">
    <property type="entry name" value="Leu-rich_rpt"/>
</dbReference>
<dbReference type="PANTHER" id="PTHR15454">
    <property type="entry name" value="NISCHARIN RELATED"/>
    <property type="match status" value="1"/>
</dbReference>
<evidence type="ECO:0000259" key="3">
    <source>
        <dbReference type="PROSITE" id="PS50052"/>
    </source>
</evidence>